<dbReference type="GeneTree" id="ENSGT01030000234528"/>
<dbReference type="PANTHER" id="PTHR24257:SF31">
    <property type="entry name" value="ELASTASE 3 LIKE ISOFORM X1"/>
    <property type="match status" value="1"/>
</dbReference>
<organism evidence="3 4">
    <name type="scientific">Cynoglossus semilaevis</name>
    <name type="common">Tongue sole</name>
    <dbReference type="NCBI Taxonomy" id="244447"/>
    <lineage>
        <taxon>Eukaryota</taxon>
        <taxon>Metazoa</taxon>
        <taxon>Chordata</taxon>
        <taxon>Craniata</taxon>
        <taxon>Vertebrata</taxon>
        <taxon>Euteleostomi</taxon>
        <taxon>Actinopterygii</taxon>
        <taxon>Neopterygii</taxon>
        <taxon>Teleostei</taxon>
        <taxon>Neoteleostei</taxon>
        <taxon>Acanthomorphata</taxon>
        <taxon>Carangaria</taxon>
        <taxon>Pleuronectiformes</taxon>
        <taxon>Pleuronectoidei</taxon>
        <taxon>Cynoglossidae</taxon>
        <taxon>Cynoglossinae</taxon>
        <taxon>Cynoglossus</taxon>
    </lineage>
</organism>
<dbReference type="Pfam" id="PF00089">
    <property type="entry name" value="Trypsin"/>
    <property type="match status" value="1"/>
</dbReference>
<dbReference type="InParanoid" id="A0A3P8W7C1"/>
<dbReference type="SUPFAM" id="SSF50494">
    <property type="entry name" value="Trypsin-like serine proteases"/>
    <property type="match status" value="1"/>
</dbReference>
<name>A0A3P8W7C1_CYNSE</name>
<evidence type="ECO:0000313" key="3">
    <source>
        <dbReference type="Ensembl" id="ENSCSEP00000021531.1"/>
    </source>
</evidence>
<dbReference type="Ensembl" id="ENSCSET00000021808.1">
    <property type="protein sequence ID" value="ENSCSEP00000021531.1"/>
    <property type="gene ID" value="ENSCSEG00000013645.1"/>
</dbReference>
<dbReference type="InterPro" id="IPR050850">
    <property type="entry name" value="Peptidase_S1_Elastase_sf"/>
</dbReference>
<dbReference type="STRING" id="244447.ENSCSEP00000021531"/>
<dbReference type="OMA" id="TENCCCV"/>
<dbReference type="Proteomes" id="UP000265120">
    <property type="component" value="Chromosome W"/>
</dbReference>
<dbReference type="SMART" id="SM00020">
    <property type="entry name" value="Tryp_SPc"/>
    <property type="match status" value="1"/>
</dbReference>
<evidence type="ECO:0000259" key="2">
    <source>
        <dbReference type="PROSITE" id="PS50240"/>
    </source>
</evidence>
<feature type="chain" id="PRO_5018337663" evidence="1">
    <location>
        <begin position="18"/>
        <end position="242"/>
    </location>
</feature>
<dbReference type="InterPro" id="IPR043504">
    <property type="entry name" value="Peptidase_S1_PA_chymotrypsin"/>
</dbReference>
<keyword evidence="4" id="KW-1185">Reference proteome</keyword>
<dbReference type="GO" id="GO:0004252">
    <property type="term" value="F:serine-type endopeptidase activity"/>
    <property type="evidence" value="ECO:0007669"/>
    <property type="project" value="InterPro"/>
</dbReference>
<evidence type="ECO:0000313" key="4">
    <source>
        <dbReference type="Proteomes" id="UP000265120"/>
    </source>
</evidence>
<dbReference type="PANTHER" id="PTHR24257">
    <property type="entry name" value="CHYMOTRYPSIN-LIKE ELASTASE FAMILY MEMBER"/>
    <property type="match status" value="1"/>
</dbReference>
<dbReference type="CDD" id="cd00190">
    <property type="entry name" value="Tryp_SPc"/>
    <property type="match status" value="1"/>
</dbReference>
<keyword evidence="1" id="KW-0732">Signal</keyword>
<reference evidence="3" key="2">
    <citation type="submission" date="2025-08" db="UniProtKB">
        <authorList>
            <consortium name="Ensembl"/>
        </authorList>
    </citation>
    <scope>IDENTIFICATION</scope>
</reference>
<dbReference type="InterPro" id="IPR001254">
    <property type="entry name" value="Trypsin_dom"/>
</dbReference>
<dbReference type="GO" id="GO:0006508">
    <property type="term" value="P:proteolysis"/>
    <property type="evidence" value="ECO:0007669"/>
    <property type="project" value="InterPro"/>
</dbReference>
<dbReference type="InterPro" id="IPR009003">
    <property type="entry name" value="Peptidase_S1_PA"/>
</dbReference>
<reference evidence="3 4" key="1">
    <citation type="journal article" date="2014" name="Nat. Genet.">
        <title>Whole-genome sequence of a flatfish provides insights into ZW sex chromosome evolution and adaptation to a benthic lifestyle.</title>
        <authorList>
            <person name="Chen S."/>
            <person name="Zhang G."/>
            <person name="Shao C."/>
            <person name="Huang Q."/>
            <person name="Liu G."/>
            <person name="Zhang P."/>
            <person name="Song W."/>
            <person name="An N."/>
            <person name="Chalopin D."/>
            <person name="Volff J.N."/>
            <person name="Hong Y."/>
            <person name="Li Q."/>
            <person name="Sha Z."/>
            <person name="Zhou H."/>
            <person name="Xie M."/>
            <person name="Yu Q."/>
            <person name="Liu Y."/>
            <person name="Xiang H."/>
            <person name="Wang N."/>
            <person name="Wu K."/>
            <person name="Yang C."/>
            <person name="Zhou Q."/>
            <person name="Liao X."/>
            <person name="Yang L."/>
            <person name="Hu Q."/>
            <person name="Zhang J."/>
            <person name="Meng L."/>
            <person name="Jin L."/>
            <person name="Tian Y."/>
            <person name="Lian J."/>
            <person name="Yang J."/>
            <person name="Miao G."/>
            <person name="Liu S."/>
            <person name="Liang Z."/>
            <person name="Yan F."/>
            <person name="Li Y."/>
            <person name="Sun B."/>
            <person name="Zhang H."/>
            <person name="Zhang J."/>
            <person name="Zhu Y."/>
            <person name="Du M."/>
            <person name="Zhao Y."/>
            <person name="Schartl M."/>
            <person name="Tang Q."/>
            <person name="Wang J."/>
        </authorList>
    </citation>
    <scope>NUCLEOTIDE SEQUENCE</scope>
</reference>
<reference evidence="3" key="3">
    <citation type="submission" date="2025-09" db="UniProtKB">
        <authorList>
            <consortium name="Ensembl"/>
        </authorList>
    </citation>
    <scope>IDENTIFICATION</scope>
</reference>
<proteinExistence type="predicted"/>
<feature type="domain" description="Peptidase S1" evidence="2">
    <location>
        <begin position="28"/>
        <end position="235"/>
    </location>
</feature>
<sequence>MIPIVLASVLIATLGCGKPPIEPLASHVVNGEDTSLDERDSKWRHTCGGALVSANWVMSFLSYRVFVGKHNLVEEEADSQDILPEKIIVHEKSNPIFVAFSNDIAMIKLSQHVPVNDHVRLGCIPAAGTLLPNLYPCYITGWGRLYSKFFIVHTYCMCDENPMVVILTRTFAAGAGGGGGCGNSGGTLNCKNSEGVWEVHGIASFVSSLGCNFVKKPTVFTRVFAFNGWIDKVNRTEHRQKI</sequence>
<dbReference type="PROSITE" id="PS50240">
    <property type="entry name" value="TRYPSIN_DOM"/>
    <property type="match status" value="1"/>
</dbReference>
<dbReference type="AlphaFoldDB" id="A0A3P8W7C1"/>
<accession>A0A3P8W7C1</accession>
<feature type="signal peptide" evidence="1">
    <location>
        <begin position="1"/>
        <end position="17"/>
    </location>
</feature>
<evidence type="ECO:0000256" key="1">
    <source>
        <dbReference type="SAM" id="SignalP"/>
    </source>
</evidence>
<dbReference type="Gene3D" id="2.40.10.10">
    <property type="entry name" value="Trypsin-like serine proteases"/>
    <property type="match status" value="2"/>
</dbReference>
<dbReference type="GO" id="GO:0005615">
    <property type="term" value="C:extracellular space"/>
    <property type="evidence" value="ECO:0007669"/>
    <property type="project" value="TreeGrafter"/>
</dbReference>
<protein>
    <submittedName>
        <fullName evidence="3">Elastase 3 like</fullName>
    </submittedName>
</protein>